<dbReference type="RefSeq" id="WP_021631542.1">
    <property type="nucleotide sequence ID" value="NZ_KN174165.1"/>
</dbReference>
<sequence>MLEKKVPFCIDHFSIATTHRDRPIDLVTKLGFTTADCYTDRTVHFIFENSYFELCTYQLNTTITWLTQSVPATNLPKVHSYRLSVKGTDPNPMRNALIEGGIETIGEINNPFRQHVRYGEKEGEAGYQTFFIQNYEPFTDILFGCTTHLAKELIVKNETKFPHINGAKRLAYITGYCDSKERFEEADAAISKLYNAAKGATDTGFNLDTYQLVDHDAYVAEFGCEPRNDGLKLPIVAAAFSGCHLEFVEKRAYDLNLNYFHKDGKLYVDCRRTLGLFLVFMP</sequence>
<organism evidence="1 2">
    <name type="scientific">Flavonifractor plautii 1_3_50AFAA</name>
    <dbReference type="NCBI Taxonomy" id="742738"/>
    <lineage>
        <taxon>Bacteria</taxon>
        <taxon>Bacillati</taxon>
        <taxon>Bacillota</taxon>
        <taxon>Clostridia</taxon>
        <taxon>Eubacteriales</taxon>
        <taxon>Oscillospiraceae</taxon>
        <taxon>Flavonifractor</taxon>
    </lineage>
</organism>
<reference evidence="1 2" key="1">
    <citation type="submission" date="2011-08" db="EMBL/GenBank/DDBJ databases">
        <title>The Genome Sequence of Clostridium orbiscindens 1_3_50AFAA.</title>
        <authorList>
            <consortium name="The Broad Institute Genome Sequencing Platform"/>
            <person name="Earl A."/>
            <person name="Ward D."/>
            <person name="Feldgarden M."/>
            <person name="Gevers D."/>
            <person name="Daigneault M."/>
            <person name="Strauss J."/>
            <person name="Allen-Vercoe E."/>
            <person name="Young S.K."/>
            <person name="Zeng Q."/>
            <person name="Gargeya S."/>
            <person name="Fitzgerald M."/>
            <person name="Haas B."/>
            <person name="Abouelleil A."/>
            <person name="Alvarado L."/>
            <person name="Arachchi H.M."/>
            <person name="Berlin A."/>
            <person name="Brown A."/>
            <person name="Chapman S.B."/>
            <person name="Chen Z."/>
            <person name="Dunbar C."/>
            <person name="Freedman E."/>
            <person name="Gearin G."/>
            <person name="Gellesch M."/>
            <person name="Goldberg J."/>
            <person name="Griggs A."/>
            <person name="Gujja S."/>
            <person name="Heiman D."/>
            <person name="Howarth C."/>
            <person name="Larson L."/>
            <person name="Lui A."/>
            <person name="MacDonald P.J.P."/>
            <person name="Montmayeur A."/>
            <person name="Murphy C."/>
            <person name="Neiman D."/>
            <person name="Pearson M."/>
            <person name="Priest M."/>
            <person name="Roberts A."/>
            <person name="Saif S."/>
            <person name="Shea T."/>
            <person name="Shenoy N."/>
            <person name="Sisk P."/>
            <person name="Stolte C."/>
            <person name="Sykes S."/>
            <person name="Wortman J."/>
            <person name="Nusbaum C."/>
            <person name="Birren B."/>
        </authorList>
    </citation>
    <scope>NUCLEOTIDE SEQUENCE [LARGE SCALE GENOMIC DNA]</scope>
    <source>
        <strain evidence="1 2">1_3_50AFAA</strain>
    </source>
</reference>
<gene>
    <name evidence="1" type="ORF">HMPREF9460_03173</name>
</gene>
<protein>
    <recommendedName>
        <fullName evidence="3">Glyoxalase-like domain-containing protein</fullName>
    </recommendedName>
</protein>
<keyword evidence="2" id="KW-1185">Reference proteome</keyword>
<dbReference type="HOGENOM" id="CLU_986093_0_0_9"/>
<accession>A0A096CGS5</accession>
<evidence type="ECO:0008006" key="3">
    <source>
        <dbReference type="Google" id="ProtNLM"/>
    </source>
</evidence>
<dbReference type="AlphaFoldDB" id="A0A096CGS5"/>
<proteinExistence type="predicted"/>
<name>A0A096CGS5_FLAPL</name>
<dbReference type="PATRIC" id="fig|742738.3.peg.3265"/>
<comment type="caution">
    <text evidence="1">The sequence shown here is derived from an EMBL/GenBank/DDBJ whole genome shotgun (WGS) entry which is preliminary data.</text>
</comment>
<dbReference type="Proteomes" id="UP000029585">
    <property type="component" value="Unassembled WGS sequence"/>
</dbReference>
<dbReference type="EMBL" id="ADLO01000096">
    <property type="protein sequence ID" value="KGF54077.1"/>
    <property type="molecule type" value="Genomic_DNA"/>
</dbReference>
<evidence type="ECO:0000313" key="2">
    <source>
        <dbReference type="Proteomes" id="UP000029585"/>
    </source>
</evidence>
<evidence type="ECO:0000313" key="1">
    <source>
        <dbReference type="EMBL" id="KGF54077.1"/>
    </source>
</evidence>